<dbReference type="EMBL" id="ML213637">
    <property type="protein sequence ID" value="TFK34066.1"/>
    <property type="molecule type" value="Genomic_DNA"/>
</dbReference>
<keyword evidence="2" id="KW-1185">Reference proteome</keyword>
<protein>
    <submittedName>
        <fullName evidence="1">Uncharacterized protein</fullName>
    </submittedName>
</protein>
<proteinExistence type="predicted"/>
<evidence type="ECO:0000313" key="2">
    <source>
        <dbReference type="Proteomes" id="UP000308652"/>
    </source>
</evidence>
<accession>A0A5C3LPZ4</accession>
<gene>
    <name evidence="1" type="ORF">BDQ12DRAFT_382328</name>
</gene>
<name>A0A5C3LPZ4_9AGAR</name>
<dbReference type="STRING" id="68775.A0A5C3LPZ4"/>
<dbReference type="Proteomes" id="UP000308652">
    <property type="component" value="Unassembled WGS sequence"/>
</dbReference>
<evidence type="ECO:0000313" key="1">
    <source>
        <dbReference type="EMBL" id="TFK34066.1"/>
    </source>
</evidence>
<dbReference type="OrthoDB" id="3045818at2759"/>
<dbReference type="AlphaFoldDB" id="A0A5C3LPZ4"/>
<reference evidence="1 2" key="1">
    <citation type="journal article" date="2019" name="Nat. Ecol. Evol.">
        <title>Megaphylogeny resolves global patterns of mushroom evolution.</title>
        <authorList>
            <person name="Varga T."/>
            <person name="Krizsan K."/>
            <person name="Foldi C."/>
            <person name="Dima B."/>
            <person name="Sanchez-Garcia M."/>
            <person name="Sanchez-Ramirez S."/>
            <person name="Szollosi G.J."/>
            <person name="Szarkandi J.G."/>
            <person name="Papp V."/>
            <person name="Albert L."/>
            <person name="Andreopoulos W."/>
            <person name="Angelini C."/>
            <person name="Antonin V."/>
            <person name="Barry K.W."/>
            <person name="Bougher N.L."/>
            <person name="Buchanan P."/>
            <person name="Buyck B."/>
            <person name="Bense V."/>
            <person name="Catcheside P."/>
            <person name="Chovatia M."/>
            <person name="Cooper J."/>
            <person name="Damon W."/>
            <person name="Desjardin D."/>
            <person name="Finy P."/>
            <person name="Geml J."/>
            <person name="Haridas S."/>
            <person name="Hughes K."/>
            <person name="Justo A."/>
            <person name="Karasinski D."/>
            <person name="Kautmanova I."/>
            <person name="Kiss B."/>
            <person name="Kocsube S."/>
            <person name="Kotiranta H."/>
            <person name="LaButti K.M."/>
            <person name="Lechner B.E."/>
            <person name="Liimatainen K."/>
            <person name="Lipzen A."/>
            <person name="Lukacs Z."/>
            <person name="Mihaltcheva S."/>
            <person name="Morgado L.N."/>
            <person name="Niskanen T."/>
            <person name="Noordeloos M.E."/>
            <person name="Ohm R.A."/>
            <person name="Ortiz-Santana B."/>
            <person name="Ovrebo C."/>
            <person name="Racz N."/>
            <person name="Riley R."/>
            <person name="Savchenko A."/>
            <person name="Shiryaev A."/>
            <person name="Soop K."/>
            <person name="Spirin V."/>
            <person name="Szebenyi C."/>
            <person name="Tomsovsky M."/>
            <person name="Tulloss R.E."/>
            <person name="Uehling J."/>
            <person name="Grigoriev I.V."/>
            <person name="Vagvolgyi C."/>
            <person name="Papp T."/>
            <person name="Martin F.M."/>
            <person name="Miettinen O."/>
            <person name="Hibbett D.S."/>
            <person name="Nagy L.G."/>
        </authorList>
    </citation>
    <scope>NUCLEOTIDE SEQUENCE [LARGE SCALE GENOMIC DNA]</scope>
    <source>
        <strain evidence="1 2">CBS 166.37</strain>
    </source>
</reference>
<organism evidence="1 2">
    <name type="scientific">Crucibulum laeve</name>
    <dbReference type="NCBI Taxonomy" id="68775"/>
    <lineage>
        <taxon>Eukaryota</taxon>
        <taxon>Fungi</taxon>
        <taxon>Dikarya</taxon>
        <taxon>Basidiomycota</taxon>
        <taxon>Agaricomycotina</taxon>
        <taxon>Agaricomycetes</taxon>
        <taxon>Agaricomycetidae</taxon>
        <taxon>Agaricales</taxon>
        <taxon>Agaricineae</taxon>
        <taxon>Nidulariaceae</taxon>
        <taxon>Crucibulum</taxon>
    </lineage>
</organism>
<sequence>MISLRCRSNATRQYEFIWRATTRLSRPISTRFAVPRSLQPARTREYFPSLRPMNQVRYNTSLTNGKAATEGTEAEPTQISDPEMSRLISLTDRWRSVTNPPPGWGSEWTNWDLLATFFSPSPYHLHLPQVQLAVNVSFGLLGQPLPLVFSNDKSALVFSITDGNGVETFYVYDAQSMDMYRFPEHTAEGVLENMRAAQGDITSMSLHEVEASEDGLRVIGLMIQGDPSAAQLREEDIKVAVEDINATLQDEERMQEILTELEAEQRVDIDRMAAELEEKLRTKIEEAFGDEYKGKLTPEFMQNLGLDPDLLKIDKELLAQQAKEAREEMLAEVMKQRKEGKLAEFLISKAGQKNEIEVEASAPIDTTALNSEMQQLRQLAELNKKLEELQAIAKKGGTLPEDWLTDDMKDTIQQGLSMEQLEAEQGAEERKKVLDAAIRKVKQETEAKLPEPKPLEVWDEEIEILQEDKKTPGTNGKEGS</sequence>